<dbReference type="Proteomes" id="UP001314229">
    <property type="component" value="Unassembled WGS sequence"/>
</dbReference>
<sequence>MTTTDIHTLRCERQPGIEGRVAKGTPQATSSERQGWRARAVIISPGLLLRKLGPVLDTSQELPAYITQRHTSWRSSHVSEEQLPLSGPTCQLVNRLNTV</sequence>
<proteinExistence type="predicted"/>
<reference evidence="1 2" key="1">
    <citation type="submission" date="2024-01" db="EMBL/GenBank/DDBJ databases">
        <authorList>
            <person name="Alioto T."/>
            <person name="Alioto T."/>
            <person name="Gomez Garrido J."/>
        </authorList>
    </citation>
    <scope>NUCLEOTIDE SEQUENCE [LARGE SCALE GENOMIC DNA]</scope>
</reference>
<accession>A0AAV1PC71</accession>
<gene>
    <name evidence="1" type="ORF">FSCOSCO3_A018489</name>
</gene>
<organism evidence="1 2">
    <name type="scientific">Scomber scombrus</name>
    <name type="common">Atlantic mackerel</name>
    <name type="synonym">Scomber vernalis</name>
    <dbReference type="NCBI Taxonomy" id="13677"/>
    <lineage>
        <taxon>Eukaryota</taxon>
        <taxon>Metazoa</taxon>
        <taxon>Chordata</taxon>
        <taxon>Craniata</taxon>
        <taxon>Vertebrata</taxon>
        <taxon>Euteleostomi</taxon>
        <taxon>Actinopterygii</taxon>
        <taxon>Neopterygii</taxon>
        <taxon>Teleostei</taxon>
        <taxon>Neoteleostei</taxon>
        <taxon>Acanthomorphata</taxon>
        <taxon>Pelagiaria</taxon>
        <taxon>Scombriformes</taxon>
        <taxon>Scombridae</taxon>
        <taxon>Scomber</taxon>
    </lineage>
</organism>
<dbReference type="EMBL" id="CAWUFR010000133">
    <property type="protein sequence ID" value="CAK6969234.1"/>
    <property type="molecule type" value="Genomic_DNA"/>
</dbReference>
<protein>
    <submittedName>
        <fullName evidence="1">Uncharacterized protein</fullName>
    </submittedName>
</protein>
<evidence type="ECO:0000313" key="1">
    <source>
        <dbReference type="EMBL" id="CAK6969234.1"/>
    </source>
</evidence>
<name>A0AAV1PC71_SCOSC</name>
<dbReference type="AlphaFoldDB" id="A0AAV1PC71"/>
<evidence type="ECO:0000313" key="2">
    <source>
        <dbReference type="Proteomes" id="UP001314229"/>
    </source>
</evidence>
<comment type="caution">
    <text evidence="1">The sequence shown here is derived from an EMBL/GenBank/DDBJ whole genome shotgun (WGS) entry which is preliminary data.</text>
</comment>
<keyword evidence="2" id="KW-1185">Reference proteome</keyword>